<keyword evidence="1" id="KW-0472">Membrane</keyword>
<keyword evidence="1" id="KW-1133">Transmembrane helix</keyword>
<keyword evidence="2" id="KW-0732">Signal</keyword>
<evidence type="ECO:0000313" key="4">
    <source>
        <dbReference type="Proteomes" id="UP000830375"/>
    </source>
</evidence>
<accession>A0ABQ8M9W3</accession>
<proteinExistence type="predicted"/>
<feature type="signal peptide" evidence="2">
    <location>
        <begin position="1"/>
        <end position="17"/>
    </location>
</feature>
<protein>
    <submittedName>
        <fullName evidence="3">Riboflavin transporter 2</fullName>
    </submittedName>
</protein>
<keyword evidence="4" id="KW-1185">Reference proteome</keyword>
<keyword evidence="1" id="KW-0812">Transmembrane</keyword>
<feature type="transmembrane region" description="Helical" evidence="1">
    <location>
        <begin position="46"/>
        <end position="65"/>
    </location>
</feature>
<evidence type="ECO:0000313" key="3">
    <source>
        <dbReference type="EMBL" id="KAI2659658.1"/>
    </source>
</evidence>
<dbReference type="Proteomes" id="UP000830375">
    <property type="component" value="Unassembled WGS sequence"/>
</dbReference>
<comment type="caution">
    <text evidence="3">The sequence shown here is derived from an EMBL/GenBank/DDBJ whole genome shotgun (WGS) entry which is preliminary data.</text>
</comment>
<name>A0ABQ8M9W3_LABRO</name>
<sequence length="89" mass="10307">MILCVIFVGLFLYPLCAIWVICRDSTKTSACTFSVNWLPSSYRPCSFYLDSFYLFMAFFLIVCLVRCRHMTVCLLVNTKFYALANGMDQ</sequence>
<dbReference type="EMBL" id="JACTAM010000010">
    <property type="protein sequence ID" value="KAI2659658.1"/>
    <property type="molecule type" value="Genomic_DNA"/>
</dbReference>
<evidence type="ECO:0000256" key="1">
    <source>
        <dbReference type="SAM" id="Phobius"/>
    </source>
</evidence>
<feature type="chain" id="PRO_5045514876" evidence="2">
    <location>
        <begin position="18"/>
        <end position="89"/>
    </location>
</feature>
<evidence type="ECO:0000256" key="2">
    <source>
        <dbReference type="SAM" id="SignalP"/>
    </source>
</evidence>
<gene>
    <name evidence="3" type="ORF">H4Q32_022155</name>
</gene>
<organism evidence="3 4">
    <name type="scientific">Labeo rohita</name>
    <name type="common">Indian major carp</name>
    <name type="synonym">Cyprinus rohita</name>
    <dbReference type="NCBI Taxonomy" id="84645"/>
    <lineage>
        <taxon>Eukaryota</taxon>
        <taxon>Metazoa</taxon>
        <taxon>Chordata</taxon>
        <taxon>Craniata</taxon>
        <taxon>Vertebrata</taxon>
        <taxon>Euteleostomi</taxon>
        <taxon>Actinopterygii</taxon>
        <taxon>Neopterygii</taxon>
        <taxon>Teleostei</taxon>
        <taxon>Ostariophysi</taxon>
        <taxon>Cypriniformes</taxon>
        <taxon>Cyprinidae</taxon>
        <taxon>Labeoninae</taxon>
        <taxon>Labeonini</taxon>
        <taxon>Labeo</taxon>
    </lineage>
</organism>
<reference evidence="3 4" key="1">
    <citation type="submission" date="2022-01" db="EMBL/GenBank/DDBJ databases">
        <title>A high-quality chromosome-level genome assembly of rohu carp, Labeo rohita.</title>
        <authorList>
            <person name="Arick M.A. II"/>
            <person name="Hsu C.-Y."/>
            <person name="Magbanua Z."/>
            <person name="Pechanova O."/>
            <person name="Grover C."/>
            <person name="Miller E."/>
            <person name="Thrash A."/>
            <person name="Ezzel L."/>
            <person name="Alam S."/>
            <person name="Benzie J."/>
            <person name="Hamilton M."/>
            <person name="Karsi A."/>
            <person name="Lawrence M.L."/>
            <person name="Peterson D.G."/>
        </authorList>
    </citation>
    <scope>NUCLEOTIDE SEQUENCE [LARGE SCALE GENOMIC DNA]</scope>
    <source>
        <strain evidence="4">BAU-BD-2019</strain>
        <tissue evidence="3">Blood</tissue>
    </source>
</reference>